<organism evidence="1 2">
    <name type="scientific">Symbiodinium pilosum</name>
    <name type="common">Dinoflagellate</name>
    <dbReference type="NCBI Taxonomy" id="2952"/>
    <lineage>
        <taxon>Eukaryota</taxon>
        <taxon>Sar</taxon>
        <taxon>Alveolata</taxon>
        <taxon>Dinophyceae</taxon>
        <taxon>Suessiales</taxon>
        <taxon>Symbiodiniaceae</taxon>
        <taxon>Symbiodinium</taxon>
    </lineage>
</organism>
<accession>A0A812IR99</accession>
<name>A0A812IR99_SYMPI</name>
<sequence>RLYDKVVSPWRSRVLRPFLPALCRETQEVLGPDQGPDRWSKYTGFDSFSEDVAEAMEVQEKNLVSCEEKCVRQGFGGFVVEPTDEPGMVKVCFKQQSPQTLASLRRSSANRTLHVRPIGRMPKRSQAAEDGDGKNYSWDAWVAGLSVLVAATSDSQNAALCISSFDAHLAVTKHESDNQGFTEAALLGSSEANNAFVRLLQLARNLMQAFGDAGLKASRHFLTAKLHTSCWSRARRRLQEGGSPLPISRLSEMPPDDVALISELVGVLHTMIKCGDAEIRDQAMKDILAENGMDVFDMLLEVAASSTNPDPFFLAISYETIYVFLQSTIMRPRVLNQIISRLRETAILLPYIRGPHIKDVPNEKYMQLWCKCELKYGMQNDARARLEKRYKSEDPDEHSLWRELVPEIRELQNTMMHRTLLGIVKIIQLLSELARHDDSQSLKMVTDLLNANDRERLLIGPTTGLVTCPDFDVRVESLICIRHVLEATPDQFDLEEMGWLLNYLTSVGMGIGRQGQFLTEVIDLIKMFVRNKSRTGQSFRSKFAKYAIRECFEMLTVNSRRETHGNKEEAKAKADLTAKITELLKDCSRPLSGGLRKFLRRVDLLQSIREVLQQEERTSGHSAPTQILEIWTGRDIRQVLLPIVTSPAFEVHGSVVHAALMRLADVIQGKPDYMHSDILQDVPPTDEAEPWPGLTTLYRKDYRDAIENEDSAYQQEFFVNSRGLDPLLDFAHRYFAANEDLNIILNRVQDKLAQELGDKERSLRAKWEGHQESVRQAEAEVKTTQEEQTMSEVVQDCLTARLRALNEGAAAHFRCNLNQYDQKKQEFSLSKLAKVYQNYWKENENRANQEVQERSDAIYELLRIPDKIAIDGQLKDVQDLGRVPKKQRRLRQPHRDFDKLLYQATRVHKIMKTMLCDSAKRDNVEVARWCQYEPEPNGPPNVLAAGLLDFLQESKALAIDAGFRPREELLVLDKYKYFKRHDRRTNLSLIFLEFPDARCLLTALQEFLKRAQRLFLYQVRNHFRIASNLGEYYIALKFQHQLPDSSIHYSELRMTLSGKSKKMNTVQQYRDTMKKAEEILQSSCDVPASETALVAQYIANMLRSRSIYHSDIIFLRCKDINLEVDGEEVFAQSAELTSCQLFVIEREAGEGVVKANDRVRLKSKFTQKYLDVHASGHLRCRLPDFTEDYDMTFTVETVGCRDDYALNRCGLKGSLTEFRSVHAETSLKLKVSAANCVTVRQGANFLTSFGEKLAVKSEPTDAAHEAGQVFTIYRDGSVLLDFHAVFSGSSRAAIRTLAQETSDEVLQKTMMEAHMRTEISRGEVDVASTSFQKVPPEFKTMMWSIAGHFRSNSENAKRASLEASTLHKLWTRAAKNLAAILRCIYMLMEVPQCAGASRYVLETFGTRMTQHSPLPRIIALVSAVQIARKEKMPEGELDLTCALLPKKFMRFCAAVLANLWVCQRPDDSEAVFSVPREQERHERELATTDRERMHLLSVVGSYACDMVVKPMLEKLRVAGQRPLSRNEVLVFQDFSKLCLSLVQGIFDNEMRCLSASSQAHNHGSTAILDKDRAGFGDGTPAPKGDALVPQNVDSGQGDGLNANVLLSSNADKRASNALSQDARAAVVSDIIPPIAIKALVHLFLYALHQEAIAFRSATRDTEVPVRVISGIINQCIAALAALMNLTGKSNAELRPTEDGLDAESCDYDVCEAISQAMTEGAQLVPRARIAQLQAERGADCLRSHVQQMMEEGQLDFSSSQKGSKKKFNTERVSTIAFVWTRLAGDLQDSRCLLVTTTRFRMMLLRVPANASSMPQHVDLQIVSPPRNMQDLKRVVADLRMRQIVCLVWEGDEGAQFQLLVFESSARRRVFQEALRKVPRKQQAIGEEPRKETAAVRARGHGILESAVKPASLESLRETCQVRRGGIPLVSVSFVQSSGGSGLGVQLDMLVLTRCSVTVVSFSSFWSKFWRKDDESYYDEEVTQASLDTDSEDDRLPPFSENVVATSNDHADKCEALHGSPWDLDDLQGVWFLSEASPKVRLQFGSTIEITFLSDGERQRFRRHLATILSEGAEPRAGKTSQAWAVVPTDKTDIKSIQKETGAMQTSAQLALTRT</sequence>
<protein>
    <submittedName>
        <fullName evidence="1">Uncharacterized protein</fullName>
    </submittedName>
</protein>
<dbReference type="OrthoDB" id="417839at2759"/>
<comment type="caution">
    <text evidence="1">The sequence shown here is derived from an EMBL/GenBank/DDBJ whole genome shotgun (WGS) entry which is preliminary data.</text>
</comment>
<gene>
    <name evidence="1" type="ORF">SPIL2461_LOCUS384</name>
</gene>
<dbReference type="EMBL" id="CAJNIZ010000270">
    <property type="protein sequence ID" value="CAE7157481.1"/>
    <property type="molecule type" value="Genomic_DNA"/>
</dbReference>
<evidence type="ECO:0000313" key="1">
    <source>
        <dbReference type="EMBL" id="CAE7157481.1"/>
    </source>
</evidence>
<keyword evidence="2" id="KW-1185">Reference proteome</keyword>
<dbReference type="Proteomes" id="UP000649617">
    <property type="component" value="Unassembled WGS sequence"/>
</dbReference>
<feature type="non-terminal residue" evidence="1">
    <location>
        <position position="1"/>
    </location>
</feature>
<reference evidence="1" key="1">
    <citation type="submission" date="2021-02" db="EMBL/GenBank/DDBJ databases">
        <authorList>
            <person name="Dougan E. K."/>
            <person name="Rhodes N."/>
            <person name="Thang M."/>
            <person name="Chan C."/>
        </authorList>
    </citation>
    <scope>NUCLEOTIDE SEQUENCE</scope>
</reference>
<proteinExistence type="predicted"/>
<evidence type="ECO:0000313" key="2">
    <source>
        <dbReference type="Proteomes" id="UP000649617"/>
    </source>
</evidence>